<evidence type="ECO:0000256" key="8">
    <source>
        <dbReference type="ARBA" id="ARBA00023277"/>
    </source>
</evidence>
<feature type="binding site" evidence="16">
    <location>
        <begin position="309"/>
        <end position="313"/>
    </location>
    <ligand>
        <name>substrate</name>
    </ligand>
</feature>
<dbReference type="InterPro" id="IPR006047">
    <property type="entry name" value="GH13_cat_dom"/>
</dbReference>
<dbReference type="Gene3D" id="3.20.20.80">
    <property type="entry name" value="Glycosidases"/>
    <property type="match status" value="1"/>
</dbReference>
<evidence type="ECO:0000256" key="2">
    <source>
        <dbReference type="ARBA" id="ARBA00005199"/>
    </source>
</evidence>
<evidence type="ECO:0000256" key="1">
    <source>
        <dbReference type="ARBA" id="ARBA00004496"/>
    </source>
</evidence>
<dbReference type="InterPro" id="IPR014756">
    <property type="entry name" value="Ig_E-set"/>
</dbReference>
<dbReference type="PIRSF" id="PIRSF006337">
    <property type="entry name" value="Trehalose_TreZ"/>
    <property type="match status" value="1"/>
</dbReference>
<keyword evidence="9 14" id="KW-0326">Glycosidase</keyword>
<dbReference type="GO" id="GO:0005992">
    <property type="term" value="P:trehalose biosynthetic process"/>
    <property type="evidence" value="ECO:0007669"/>
    <property type="project" value="UniProtKB-UniRule"/>
</dbReference>
<dbReference type="CDD" id="cd02853">
    <property type="entry name" value="E_set_MTHase_like_N"/>
    <property type="match status" value="1"/>
</dbReference>
<evidence type="ECO:0000256" key="17">
    <source>
        <dbReference type="PIRSR" id="PIRSR006337-3"/>
    </source>
</evidence>
<dbReference type="GO" id="GO:0005737">
    <property type="term" value="C:cytoplasm"/>
    <property type="evidence" value="ECO:0007669"/>
    <property type="project" value="UniProtKB-SubCell"/>
</dbReference>
<evidence type="ECO:0000256" key="13">
    <source>
        <dbReference type="NCBIfam" id="TIGR02402"/>
    </source>
</evidence>
<dbReference type="SMART" id="SM00642">
    <property type="entry name" value="Aamy"/>
    <property type="match status" value="1"/>
</dbReference>
<dbReference type="RefSeq" id="WP_085324738.1">
    <property type="nucleotide sequence ID" value="NZ_NCXP01000008.1"/>
</dbReference>
<evidence type="ECO:0000313" key="20">
    <source>
        <dbReference type="Proteomes" id="UP000193247"/>
    </source>
</evidence>
<evidence type="ECO:0000313" key="19">
    <source>
        <dbReference type="EMBL" id="OSC41253.1"/>
    </source>
</evidence>
<dbReference type="PANTHER" id="PTHR43651">
    <property type="entry name" value="1,4-ALPHA-GLUCAN-BRANCHING ENZYME"/>
    <property type="match status" value="1"/>
</dbReference>
<feature type="site" description="Transition state stabilizer" evidence="17">
    <location>
        <position position="380"/>
    </location>
</feature>
<name>A0A1X2LW10_9MYCO</name>
<comment type="pathway">
    <text evidence="2 14">Glycan biosynthesis; trehalose biosynthesis.</text>
</comment>
<dbReference type="STRING" id="1430326.B8W66_09230"/>
<feature type="binding site" evidence="16">
    <location>
        <begin position="379"/>
        <end position="384"/>
    </location>
    <ligand>
        <name>substrate</name>
    </ligand>
</feature>
<feature type="active site" description="Nucleophile" evidence="15">
    <location>
        <position position="247"/>
    </location>
</feature>
<keyword evidence="7 14" id="KW-0378">Hydrolase</keyword>
<evidence type="ECO:0000256" key="4">
    <source>
        <dbReference type="ARBA" id="ARBA00012268"/>
    </source>
</evidence>
<feature type="domain" description="Glycosyl hydrolase family 13 catalytic" evidence="18">
    <location>
        <begin position="102"/>
        <end position="447"/>
    </location>
</feature>
<sequence length="582" mass="64453">MPEFRVWAPKPTLVHLDVDGAVHAMTRSDDGWWHTTVAARADARYGYLLDDDPTVLPDPQSARQPDGVHARSQLWEPPGAHDAAWTDADWPGRSVEGAVIYELHVGTFTAAGTFDSAIEKLDYLVDLGIEFVELMPVNSFAGTHGWGYDGVLWYSVHEPYGGPDGLIRLVDACHTRGLGVLIDAVFNHLGPSGNYLPRFGPYLSSASNPWGEGINIADAGSDEVRRYIIGCALRWMRDFHVDGLRLDAVHALVDTTAIHILEELADETRWLSRQLGRPLSLIAESDLNDPRLIAPPEEGGYGITAQWNDDIHHAIHTAVSGERQGYYADFGSLATLAHTMRNGYFHAGTYSSFRGRRHGRPLDTSRIPASRLLAYTCTHDQVGNRALGDRPSQNLTGGQLAIKAALALGSPYTAMLFMGEEWGASSPFQFFSSHPEPELALATAEGRRAEFAEHGWDADDIPDPQDPRTFLRSKLDWGEPDSGEHARLHRLYRDLIAVRRTEADLADPWLDHLVVDYDEEQRWVVMRRGRLIIACNLGTEATSVPVSGELMLAWDSPIIGDRSTELPAHSFAILRAVDLLRQ</sequence>
<dbReference type="InterPro" id="IPR012768">
    <property type="entry name" value="Trehalose_TreZ"/>
</dbReference>
<dbReference type="CDD" id="cd11325">
    <property type="entry name" value="AmyAc_GTHase"/>
    <property type="match status" value="1"/>
</dbReference>
<dbReference type="Proteomes" id="UP000193247">
    <property type="component" value="Unassembled WGS sequence"/>
</dbReference>
<dbReference type="EC" id="3.2.1.141" evidence="4 13"/>
<evidence type="ECO:0000256" key="5">
    <source>
        <dbReference type="ARBA" id="ARBA00015938"/>
    </source>
</evidence>
<dbReference type="Pfam" id="PF00128">
    <property type="entry name" value="Alpha-amylase"/>
    <property type="match status" value="1"/>
</dbReference>
<feature type="active site" description="Proton donor" evidence="15">
    <location>
        <position position="284"/>
    </location>
</feature>
<reference evidence="19 20" key="1">
    <citation type="submission" date="2017-04" db="EMBL/GenBank/DDBJ databases">
        <title>The new phylogeny of genus Mycobacterium.</title>
        <authorList>
            <person name="Tortoli E."/>
            <person name="Trovato A."/>
            <person name="Cirillo D.M."/>
        </authorList>
    </citation>
    <scope>NUCLEOTIDE SEQUENCE [LARGE SCALE GENOMIC DNA]</scope>
    <source>
        <strain evidence="19 20">TBL 1200985</strain>
    </source>
</reference>
<evidence type="ECO:0000256" key="6">
    <source>
        <dbReference type="ARBA" id="ARBA00022490"/>
    </source>
</evidence>
<dbReference type="Pfam" id="PF11941">
    <property type="entry name" value="DUF3459"/>
    <property type="match status" value="1"/>
</dbReference>
<evidence type="ECO:0000256" key="3">
    <source>
        <dbReference type="ARBA" id="ARBA00008061"/>
    </source>
</evidence>
<dbReference type="InterPro" id="IPR022567">
    <property type="entry name" value="DUF3459"/>
</dbReference>
<protein>
    <recommendedName>
        <fullName evidence="5 13">Malto-oligosyltrehalose trehalohydrolase</fullName>
        <shortName evidence="14">MTHase</shortName>
        <ecNumber evidence="4 13">3.2.1.141</ecNumber>
    </recommendedName>
    <alternativeName>
        <fullName evidence="11 14">4-alpha-D-((1-&gt;4)-alpha-D-glucano)trehalose trehalohydrolase</fullName>
    </alternativeName>
    <alternativeName>
        <fullName evidence="10 14">Maltooligosyl trehalose trehalohydrolase</fullName>
    </alternativeName>
</protein>
<comment type="catalytic activity">
    <reaction evidence="12 14">
        <text>hydrolysis of (1-&gt;4)-alpha-D-glucosidic linkage in 4-alpha-D-[(1-&gt;4)-alpha-D-glucanosyl]n trehalose to yield trehalose and (1-&gt;4)-alpha-D-glucan.</text>
        <dbReference type="EC" id="3.2.1.141"/>
    </reaction>
</comment>
<evidence type="ECO:0000256" key="10">
    <source>
        <dbReference type="ARBA" id="ARBA00032057"/>
    </source>
</evidence>
<dbReference type="OrthoDB" id="9800174at2"/>
<dbReference type="EMBL" id="NCXP01000008">
    <property type="protein sequence ID" value="OSC41253.1"/>
    <property type="molecule type" value="Genomic_DNA"/>
</dbReference>
<dbReference type="InterPro" id="IPR017853">
    <property type="entry name" value="GH"/>
</dbReference>
<dbReference type="Gene3D" id="1.10.10.760">
    <property type="entry name" value="E-set domains of sugar-utilizing enzymes"/>
    <property type="match status" value="1"/>
</dbReference>
<evidence type="ECO:0000256" key="12">
    <source>
        <dbReference type="ARBA" id="ARBA00034013"/>
    </source>
</evidence>
<evidence type="ECO:0000256" key="9">
    <source>
        <dbReference type="ARBA" id="ARBA00023295"/>
    </source>
</evidence>
<evidence type="ECO:0000256" key="7">
    <source>
        <dbReference type="ARBA" id="ARBA00022801"/>
    </source>
</evidence>
<dbReference type="GO" id="GO:0033942">
    <property type="term" value="F:4-alpha-D-(1-&gt;4)-alpha-D-glucanotrehalose trehalohydrolase activity"/>
    <property type="evidence" value="ECO:0007669"/>
    <property type="project" value="UniProtKB-EC"/>
</dbReference>
<dbReference type="InterPro" id="IPR013783">
    <property type="entry name" value="Ig-like_fold"/>
</dbReference>
<feature type="binding site" evidence="16">
    <location>
        <begin position="245"/>
        <end position="250"/>
    </location>
    <ligand>
        <name>substrate</name>
    </ligand>
</feature>
<comment type="subcellular location">
    <subcellularLocation>
        <location evidence="1 15">Cytoplasm</location>
    </subcellularLocation>
</comment>
<evidence type="ECO:0000256" key="15">
    <source>
        <dbReference type="PIRSR" id="PIRSR006337-1"/>
    </source>
</evidence>
<dbReference type="SUPFAM" id="SSF51445">
    <property type="entry name" value="(Trans)glycosidases"/>
    <property type="match status" value="1"/>
</dbReference>
<evidence type="ECO:0000256" key="14">
    <source>
        <dbReference type="PIRNR" id="PIRNR006337"/>
    </source>
</evidence>
<keyword evidence="8" id="KW-0119">Carbohydrate metabolism</keyword>
<dbReference type="InterPro" id="IPR044901">
    <property type="entry name" value="Trehalose_TreZ_E-set_sf"/>
</dbReference>
<comment type="similarity">
    <text evidence="3 14">Belongs to the glycosyl hydrolase 13 family.</text>
</comment>
<dbReference type="AlphaFoldDB" id="A0A1X2LW10"/>
<dbReference type="UniPathway" id="UPA00299"/>
<accession>A0A1X2LW10</accession>
<keyword evidence="6" id="KW-0963">Cytoplasm</keyword>
<evidence type="ECO:0000256" key="16">
    <source>
        <dbReference type="PIRSR" id="PIRSR006337-2"/>
    </source>
</evidence>
<dbReference type="Gene3D" id="2.60.40.10">
    <property type="entry name" value="Immunoglobulins"/>
    <property type="match status" value="1"/>
</dbReference>
<evidence type="ECO:0000259" key="18">
    <source>
        <dbReference type="SMART" id="SM00642"/>
    </source>
</evidence>
<dbReference type="PANTHER" id="PTHR43651:SF11">
    <property type="entry name" value="MALTO-OLIGOSYLTREHALOSE TREHALOHYDROLASE"/>
    <property type="match status" value="1"/>
</dbReference>
<keyword evidence="20" id="KW-1185">Reference proteome</keyword>
<dbReference type="SUPFAM" id="SSF81296">
    <property type="entry name" value="E set domains"/>
    <property type="match status" value="1"/>
</dbReference>
<comment type="caution">
    <text evidence="19">The sequence shown here is derived from an EMBL/GenBank/DDBJ whole genome shotgun (WGS) entry which is preliminary data.</text>
</comment>
<dbReference type="NCBIfam" id="TIGR02402">
    <property type="entry name" value="trehalose_TreZ"/>
    <property type="match status" value="1"/>
</dbReference>
<gene>
    <name evidence="19" type="ORF">B8W66_09230</name>
</gene>
<evidence type="ECO:0000256" key="11">
    <source>
        <dbReference type="ARBA" id="ARBA00033284"/>
    </source>
</evidence>
<proteinExistence type="inferred from homology"/>
<organism evidence="19 20">
    <name type="scientific">Mycobacterium decipiens</name>
    <dbReference type="NCBI Taxonomy" id="1430326"/>
    <lineage>
        <taxon>Bacteria</taxon>
        <taxon>Bacillati</taxon>
        <taxon>Actinomycetota</taxon>
        <taxon>Actinomycetes</taxon>
        <taxon>Mycobacteriales</taxon>
        <taxon>Mycobacteriaceae</taxon>
        <taxon>Mycobacterium</taxon>
    </lineage>
</organism>